<name>M2R165_CERS8</name>
<dbReference type="HOGENOM" id="CLU_2164312_0_0_1"/>
<organism evidence="1 2">
    <name type="scientific">Ceriporiopsis subvermispora (strain B)</name>
    <name type="common">White-rot fungus</name>
    <name type="synonym">Gelatoporia subvermispora</name>
    <dbReference type="NCBI Taxonomy" id="914234"/>
    <lineage>
        <taxon>Eukaryota</taxon>
        <taxon>Fungi</taxon>
        <taxon>Dikarya</taxon>
        <taxon>Basidiomycota</taxon>
        <taxon>Agaricomycotina</taxon>
        <taxon>Agaricomycetes</taxon>
        <taxon>Polyporales</taxon>
        <taxon>Gelatoporiaceae</taxon>
        <taxon>Gelatoporia</taxon>
    </lineage>
</organism>
<accession>M2R165</accession>
<evidence type="ECO:0000313" key="1">
    <source>
        <dbReference type="EMBL" id="EMD31977.1"/>
    </source>
</evidence>
<dbReference type="OrthoDB" id="2355984at2759"/>
<keyword evidence="2" id="KW-1185">Reference proteome</keyword>
<proteinExistence type="predicted"/>
<dbReference type="STRING" id="914234.M2R165"/>
<sequence>QSIMQSATAPAFPESKWTSILAGKPIDLDKVLTSLFFLGRDDKHIKKIRDFELMHPRLIPLKRIWTKGKWYHIWNITVEAISFAFPHCHAKLLKYGQYISEVFSSIRESHQ</sequence>
<feature type="non-terminal residue" evidence="1">
    <location>
        <position position="1"/>
    </location>
</feature>
<gene>
    <name evidence="1" type="ORF">CERSUDRAFT_59228</name>
</gene>
<dbReference type="AlphaFoldDB" id="M2R165"/>
<protein>
    <submittedName>
        <fullName evidence="1">Uncharacterized protein</fullName>
    </submittedName>
</protein>
<evidence type="ECO:0000313" key="2">
    <source>
        <dbReference type="Proteomes" id="UP000016930"/>
    </source>
</evidence>
<dbReference type="EMBL" id="KB445814">
    <property type="protein sequence ID" value="EMD31977.1"/>
    <property type="molecule type" value="Genomic_DNA"/>
</dbReference>
<dbReference type="Proteomes" id="UP000016930">
    <property type="component" value="Unassembled WGS sequence"/>
</dbReference>
<reference evidence="1 2" key="1">
    <citation type="journal article" date="2012" name="Proc. Natl. Acad. Sci. U.S.A.">
        <title>Comparative genomics of Ceriporiopsis subvermispora and Phanerochaete chrysosporium provide insight into selective ligninolysis.</title>
        <authorList>
            <person name="Fernandez-Fueyo E."/>
            <person name="Ruiz-Duenas F.J."/>
            <person name="Ferreira P."/>
            <person name="Floudas D."/>
            <person name="Hibbett D.S."/>
            <person name="Canessa P."/>
            <person name="Larrondo L.F."/>
            <person name="James T.Y."/>
            <person name="Seelenfreund D."/>
            <person name="Lobos S."/>
            <person name="Polanco R."/>
            <person name="Tello M."/>
            <person name="Honda Y."/>
            <person name="Watanabe T."/>
            <person name="Watanabe T."/>
            <person name="Ryu J.S."/>
            <person name="Kubicek C.P."/>
            <person name="Schmoll M."/>
            <person name="Gaskell J."/>
            <person name="Hammel K.E."/>
            <person name="St John F.J."/>
            <person name="Vanden Wymelenberg A."/>
            <person name="Sabat G."/>
            <person name="Splinter BonDurant S."/>
            <person name="Syed K."/>
            <person name="Yadav J.S."/>
            <person name="Doddapaneni H."/>
            <person name="Subramanian V."/>
            <person name="Lavin J.L."/>
            <person name="Oguiza J.A."/>
            <person name="Perez G."/>
            <person name="Pisabarro A.G."/>
            <person name="Ramirez L."/>
            <person name="Santoyo F."/>
            <person name="Master E."/>
            <person name="Coutinho P.M."/>
            <person name="Henrissat B."/>
            <person name="Lombard V."/>
            <person name="Magnuson J.K."/>
            <person name="Kuees U."/>
            <person name="Hori C."/>
            <person name="Igarashi K."/>
            <person name="Samejima M."/>
            <person name="Held B.W."/>
            <person name="Barry K.W."/>
            <person name="LaButti K.M."/>
            <person name="Lapidus A."/>
            <person name="Lindquist E.A."/>
            <person name="Lucas S.M."/>
            <person name="Riley R."/>
            <person name="Salamov A.A."/>
            <person name="Hoffmeister D."/>
            <person name="Schwenk D."/>
            <person name="Hadar Y."/>
            <person name="Yarden O."/>
            <person name="de Vries R.P."/>
            <person name="Wiebenga A."/>
            <person name="Stenlid J."/>
            <person name="Eastwood D."/>
            <person name="Grigoriev I.V."/>
            <person name="Berka R.M."/>
            <person name="Blanchette R.A."/>
            <person name="Kersten P."/>
            <person name="Martinez A.T."/>
            <person name="Vicuna R."/>
            <person name="Cullen D."/>
        </authorList>
    </citation>
    <scope>NUCLEOTIDE SEQUENCE [LARGE SCALE GENOMIC DNA]</scope>
    <source>
        <strain evidence="1 2">B</strain>
    </source>
</reference>